<evidence type="ECO:0000313" key="16">
    <source>
        <dbReference type="EMBL" id="OGZ26835.1"/>
    </source>
</evidence>
<dbReference type="EC" id="6.1.1.11" evidence="12"/>
<dbReference type="Proteomes" id="UP000177740">
    <property type="component" value="Unassembled WGS sequence"/>
</dbReference>
<dbReference type="PIRSF" id="PIRSF001529">
    <property type="entry name" value="Ser-tRNA-synth_IIa"/>
    <property type="match status" value="1"/>
</dbReference>
<keyword evidence="6 12" id="KW-0547">Nucleotide-binding</keyword>
<dbReference type="GO" id="GO:0004828">
    <property type="term" value="F:serine-tRNA ligase activity"/>
    <property type="evidence" value="ECO:0007669"/>
    <property type="project" value="UniProtKB-UniRule"/>
</dbReference>
<dbReference type="InterPro" id="IPR033729">
    <property type="entry name" value="SerRS_core"/>
</dbReference>
<evidence type="ECO:0000256" key="4">
    <source>
        <dbReference type="ARBA" id="ARBA00022490"/>
    </source>
</evidence>
<accession>A0A1G2EM21</accession>
<dbReference type="InterPro" id="IPR042103">
    <property type="entry name" value="SerRS_1_N_sf"/>
</dbReference>
<evidence type="ECO:0000256" key="5">
    <source>
        <dbReference type="ARBA" id="ARBA00022598"/>
    </source>
</evidence>
<sequence>MLDIKFVRENPNKVKESCLKRGVSCDIEKLLKVDERRRKLMSETEAISAEKNRRSKEIAKASDKDKKKMIAEMKKIDKKGGKLVHDLKTVETEFDDLMSKVPNIIFEGVPDGKDSSENVIIEKVGEPPKFDFEFKDYMALAESLDIIDVKRAAKVAGSRFGYLKRGAVLLEFAIVKMVFDTLLEKGFVPVIPPVMLKEEMAKGTGYFEGADEDEAYFFPQDNLFLAGTSEQSLISMHAGEVLNDLPKRYVAFSTCFRREAGSYGKDTKGILRVHQFDKIEMVVFSNPEDSKKEHEFLLSIEKELMNKLELPYQVVNICTGDLGRPAAAKYDIETWIPSENKYRETHSTSNCGDFQARRLDIRQKDRQGKMSFVHTLNGTAFAIGRILIAIIENYQQKDGSIKVPEILQKYTGFKEIRNES</sequence>
<feature type="domain" description="Aminoacyl-transfer RNA synthetases class-II family profile" evidence="15">
    <location>
        <begin position="174"/>
        <end position="404"/>
    </location>
</feature>
<evidence type="ECO:0000256" key="6">
    <source>
        <dbReference type="ARBA" id="ARBA00022741"/>
    </source>
</evidence>
<dbReference type="InterPro" id="IPR015866">
    <property type="entry name" value="Ser-tRNA-synth_1_N"/>
</dbReference>
<comment type="similarity">
    <text evidence="3 12">Belongs to the class-II aminoacyl-tRNA synthetase family. Type-1 seryl-tRNA synthetase subfamily.</text>
</comment>
<dbReference type="PANTHER" id="PTHR43697:SF1">
    <property type="entry name" value="SERINE--TRNA LIGASE"/>
    <property type="match status" value="1"/>
</dbReference>
<dbReference type="Pfam" id="PF02403">
    <property type="entry name" value="Seryl_tRNA_N"/>
    <property type="match status" value="1"/>
</dbReference>
<dbReference type="GO" id="GO:0005524">
    <property type="term" value="F:ATP binding"/>
    <property type="evidence" value="ECO:0007669"/>
    <property type="project" value="UniProtKB-UniRule"/>
</dbReference>
<comment type="domain">
    <text evidence="12">Consists of two distinct domains, a catalytic core and a N-terminal extension that is involved in tRNA binding.</text>
</comment>
<dbReference type="InterPro" id="IPR045864">
    <property type="entry name" value="aa-tRNA-synth_II/BPL/LPL"/>
</dbReference>
<evidence type="ECO:0000256" key="1">
    <source>
        <dbReference type="ARBA" id="ARBA00004496"/>
    </source>
</evidence>
<dbReference type="GO" id="GO:0016260">
    <property type="term" value="P:selenocysteine biosynthetic process"/>
    <property type="evidence" value="ECO:0007669"/>
    <property type="project" value="UniProtKB-UniRule"/>
</dbReference>
<dbReference type="STRING" id="1801677.A2365_01400"/>
<evidence type="ECO:0000313" key="17">
    <source>
        <dbReference type="Proteomes" id="UP000177740"/>
    </source>
</evidence>
<dbReference type="Gene3D" id="1.10.287.40">
    <property type="entry name" value="Serine-tRNA synthetase, tRNA binding domain"/>
    <property type="match status" value="1"/>
</dbReference>
<gene>
    <name evidence="12" type="primary">serS</name>
    <name evidence="16" type="ORF">A2365_01400</name>
</gene>
<evidence type="ECO:0000256" key="11">
    <source>
        <dbReference type="ARBA" id="ARBA00048823"/>
    </source>
</evidence>
<feature type="binding site" evidence="12">
    <location>
        <begin position="228"/>
        <end position="230"/>
    </location>
    <ligand>
        <name>L-serine</name>
        <dbReference type="ChEBI" id="CHEBI:33384"/>
    </ligand>
</feature>
<comment type="subunit">
    <text evidence="12">Homodimer. The tRNA molecule binds across the dimer.</text>
</comment>
<evidence type="ECO:0000256" key="10">
    <source>
        <dbReference type="ARBA" id="ARBA00047929"/>
    </source>
</evidence>
<dbReference type="AlphaFoldDB" id="A0A1G2EM21"/>
<protein>
    <recommendedName>
        <fullName evidence="12">Serine--tRNA ligase</fullName>
        <ecNumber evidence="12">6.1.1.11</ecNumber>
    </recommendedName>
    <alternativeName>
        <fullName evidence="12">Seryl-tRNA synthetase</fullName>
        <shortName evidence="12">SerRS</shortName>
    </alternativeName>
    <alternativeName>
        <fullName evidence="12">Seryl-tRNA(Ser/Sec) synthetase</fullName>
    </alternativeName>
</protein>
<feature type="binding site" evidence="13">
    <location>
        <position position="228"/>
    </location>
    <ligand>
        <name>L-serine</name>
        <dbReference type="ChEBI" id="CHEBI:33384"/>
    </ligand>
</feature>
<feature type="binding site" evidence="12 13">
    <location>
        <position position="280"/>
    </location>
    <ligand>
        <name>L-serine</name>
        <dbReference type="ChEBI" id="CHEBI:33384"/>
    </ligand>
</feature>
<dbReference type="InterPro" id="IPR010978">
    <property type="entry name" value="tRNA-bd_arm"/>
</dbReference>
<feature type="site" description="Important for serine binding" evidence="13">
    <location>
        <position position="379"/>
    </location>
</feature>
<reference evidence="16 17" key="1">
    <citation type="journal article" date="2016" name="Nat. Commun.">
        <title>Thousands of microbial genomes shed light on interconnected biogeochemical processes in an aquifer system.</title>
        <authorList>
            <person name="Anantharaman K."/>
            <person name="Brown C.T."/>
            <person name="Hug L.A."/>
            <person name="Sharon I."/>
            <person name="Castelle C.J."/>
            <person name="Probst A.J."/>
            <person name="Thomas B.C."/>
            <person name="Singh A."/>
            <person name="Wilkins M.J."/>
            <person name="Karaoz U."/>
            <person name="Brodie E.L."/>
            <person name="Williams K.H."/>
            <person name="Hubbard S.S."/>
            <person name="Banfield J.F."/>
        </authorList>
    </citation>
    <scope>NUCLEOTIDE SEQUENCE [LARGE SCALE GENOMIC DNA]</scope>
</reference>
<feature type="binding site" evidence="12 14">
    <location>
        <begin position="344"/>
        <end position="347"/>
    </location>
    <ligand>
        <name>ATP</name>
        <dbReference type="ChEBI" id="CHEBI:30616"/>
    </ligand>
</feature>
<dbReference type="PROSITE" id="PS50862">
    <property type="entry name" value="AA_TRNA_LIGASE_II"/>
    <property type="match status" value="1"/>
</dbReference>
<proteinExistence type="inferred from homology"/>
<comment type="catalytic activity">
    <reaction evidence="11 12">
        <text>tRNA(Ser) + L-serine + ATP = L-seryl-tRNA(Ser) + AMP + diphosphate + H(+)</text>
        <dbReference type="Rhea" id="RHEA:12292"/>
        <dbReference type="Rhea" id="RHEA-COMP:9669"/>
        <dbReference type="Rhea" id="RHEA-COMP:9703"/>
        <dbReference type="ChEBI" id="CHEBI:15378"/>
        <dbReference type="ChEBI" id="CHEBI:30616"/>
        <dbReference type="ChEBI" id="CHEBI:33019"/>
        <dbReference type="ChEBI" id="CHEBI:33384"/>
        <dbReference type="ChEBI" id="CHEBI:78442"/>
        <dbReference type="ChEBI" id="CHEBI:78533"/>
        <dbReference type="ChEBI" id="CHEBI:456215"/>
        <dbReference type="EC" id="6.1.1.11"/>
    </reaction>
</comment>
<dbReference type="Gene3D" id="3.30.930.10">
    <property type="entry name" value="Bira Bifunctional Protein, Domain 2"/>
    <property type="match status" value="1"/>
</dbReference>
<dbReference type="EMBL" id="MHMM01000015">
    <property type="protein sequence ID" value="OGZ26835.1"/>
    <property type="molecule type" value="Genomic_DNA"/>
</dbReference>
<dbReference type="InterPro" id="IPR002317">
    <property type="entry name" value="Ser-tRNA-ligase_type_1"/>
</dbReference>
<keyword evidence="5 12" id="KW-0436">Ligase</keyword>
<dbReference type="InterPro" id="IPR002314">
    <property type="entry name" value="aa-tRNA-synt_IIb"/>
</dbReference>
<dbReference type="NCBIfam" id="TIGR00414">
    <property type="entry name" value="serS"/>
    <property type="match status" value="1"/>
</dbReference>
<dbReference type="SUPFAM" id="SSF46589">
    <property type="entry name" value="tRNA-binding arm"/>
    <property type="match status" value="1"/>
</dbReference>
<name>A0A1G2EM21_9BACT</name>
<dbReference type="CDD" id="cd00770">
    <property type="entry name" value="SerRS_core"/>
    <property type="match status" value="1"/>
</dbReference>
<feature type="binding site" evidence="13">
    <location>
        <position position="257"/>
    </location>
    <ligand>
        <name>L-serine</name>
        <dbReference type="ChEBI" id="CHEBI:33384"/>
    </ligand>
</feature>
<dbReference type="UniPathway" id="UPA00906">
    <property type="reaction ID" value="UER00895"/>
</dbReference>
<dbReference type="PANTHER" id="PTHR43697">
    <property type="entry name" value="SERYL-TRNA SYNTHETASE"/>
    <property type="match status" value="1"/>
</dbReference>
<evidence type="ECO:0000256" key="3">
    <source>
        <dbReference type="ARBA" id="ARBA00010728"/>
    </source>
</evidence>
<dbReference type="Pfam" id="PF00587">
    <property type="entry name" value="tRNA-synt_2b"/>
    <property type="match status" value="1"/>
</dbReference>
<comment type="subcellular location">
    <subcellularLocation>
        <location evidence="1 12">Cytoplasm</location>
    </subcellularLocation>
</comment>
<evidence type="ECO:0000256" key="2">
    <source>
        <dbReference type="ARBA" id="ARBA00005045"/>
    </source>
</evidence>
<keyword evidence="8 12" id="KW-0648">Protein biosynthesis</keyword>
<evidence type="ECO:0000256" key="14">
    <source>
        <dbReference type="PIRSR" id="PIRSR001529-2"/>
    </source>
</evidence>
<feature type="binding site" evidence="14">
    <location>
        <begin position="273"/>
        <end position="276"/>
    </location>
    <ligand>
        <name>ATP</name>
        <dbReference type="ChEBI" id="CHEBI:30616"/>
    </ligand>
</feature>
<evidence type="ECO:0000256" key="9">
    <source>
        <dbReference type="ARBA" id="ARBA00023146"/>
    </source>
</evidence>
<keyword evidence="9 12" id="KW-0030">Aminoacyl-tRNA synthetase</keyword>
<dbReference type="SUPFAM" id="SSF55681">
    <property type="entry name" value="Class II aaRS and biotin synthetases"/>
    <property type="match status" value="1"/>
</dbReference>
<keyword evidence="4 12" id="KW-0963">Cytoplasm</keyword>
<evidence type="ECO:0000256" key="13">
    <source>
        <dbReference type="PIRSR" id="PIRSR001529-1"/>
    </source>
</evidence>
<evidence type="ECO:0000256" key="8">
    <source>
        <dbReference type="ARBA" id="ARBA00022917"/>
    </source>
</evidence>
<evidence type="ECO:0000256" key="12">
    <source>
        <dbReference type="HAMAP-Rule" id="MF_00176"/>
    </source>
</evidence>
<dbReference type="HAMAP" id="MF_00176">
    <property type="entry name" value="Ser_tRNA_synth_type1"/>
    <property type="match status" value="1"/>
</dbReference>
<feature type="binding site" evidence="12">
    <location>
        <position position="379"/>
    </location>
    <ligand>
        <name>L-serine</name>
        <dbReference type="ChEBI" id="CHEBI:33384"/>
    </ligand>
</feature>
<comment type="caution">
    <text evidence="16">The sequence shown here is derived from an EMBL/GenBank/DDBJ whole genome shotgun (WGS) entry which is preliminary data.</text>
</comment>
<feature type="binding site" evidence="13">
    <location>
        <position position="377"/>
    </location>
    <ligand>
        <name>L-serine</name>
        <dbReference type="ChEBI" id="CHEBI:33384"/>
    </ligand>
</feature>
<organism evidence="16 17">
    <name type="scientific">Candidatus Nealsonbacteria bacterium RIFOXYB1_FULL_40_15</name>
    <dbReference type="NCBI Taxonomy" id="1801677"/>
    <lineage>
        <taxon>Bacteria</taxon>
        <taxon>Candidatus Nealsoniibacteriota</taxon>
    </lineage>
</organism>
<comment type="function">
    <text evidence="12">Catalyzes the attachment of serine to tRNA(Ser). Is also able to aminoacylate tRNA(Sec) with serine, to form the misacylated tRNA L-seryl-tRNA(Sec), which will be further converted into selenocysteinyl-tRNA(Sec).</text>
</comment>
<dbReference type="GO" id="GO:0006434">
    <property type="term" value="P:seryl-tRNA aminoacylation"/>
    <property type="evidence" value="ECO:0007669"/>
    <property type="project" value="UniProtKB-UniRule"/>
</dbReference>
<comment type="pathway">
    <text evidence="2 12">Aminoacyl-tRNA biosynthesis; selenocysteinyl-tRNA(Sec) biosynthesis; L-seryl-tRNA(Sec) from L-serine and tRNA(Sec): step 1/1.</text>
</comment>
<evidence type="ECO:0000256" key="7">
    <source>
        <dbReference type="ARBA" id="ARBA00022840"/>
    </source>
</evidence>
<feature type="binding site" evidence="12">
    <location>
        <position position="273"/>
    </location>
    <ligand>
        <name>ATP</name>
        <dbReference type="ChEBI" id="CHEBI:30616"/>
    </ligand>
</feature>
<dbReference type="PRINTS" id="PR00981">
    <property type="entry name" value="TRNASYNTHSER"/>
</dbReference>
<keyword evidence="7 12" id="KW-0067">ATP-binding</keyword>
<dbReference type="InterPro" id="IPR006195">
    <property type="entry name" value="aa-tRNA-synth_II"/>
</dbReference>
<comment type="catalytic activity">
    <reaction evidence="10 12">
        <text>tRNA(Sec) + L-serine + ATP = L-seryl-tRNA(Sec) + AMP + diphosphate + H(+)</text>
        <dbReference type="Rhea" id="RHEA:42580"/>
        <dbReference type="Rhea" id="RHEA-COMP:9742"/>
        <dbReference type="Rhea" id="RHEA-COMP:10128"/>
        <dbReference type="ChEBI" id="CHEBI:15378"/>
        <dbReference type="ChEBI" id="CHEBI:30616"/>
        <dbReference type="ChEBI" id="CHEBI:33019"/>
        <dbReference type="ChEBI" id="CHEBI:33384"/>
        <dbReference type="ChEBI" id="CHEBI:78442"/>
        <dbReference type="ChEBI" id="CHEBI:78533"/>
        <dbReference type="ChEBI" id="CHEBI:456215"/>
        <dbReference type="EC" id="6.1.1.11"/>
    </reaction>
</comment>
<feature type="binding site" evidence="12 14">
    <location>
        <begin position="257"/>
        <end position="259"/>
    </location>
    <ligand>
        <name>ATP</name>
        <dbReference type="ChEBI" id="CHEBI:30616"/>
    </ligand>
</feature>
<dbReference type="GO" id="GO:0005737">
    <property type="term" value="C:cytoplasm"/>
    <property type="evidence" value="ECO:0007669"/>
    <property type="project" value="UniProtKB-SubCell"/>
</dbReference>
<evidence type="ECO:0000259" key="15">
    <source>
        <dbReference type="PROSITE" id="PS50862"/>
    </source>
</evidence>